<accession>A0A1J5RZU6</accession>
<dbReference type="InterPro" id="IPR008622">
    <property type="entry name" value="FliT"/>
</dbReference>
<keyword evidence="3" id="KW-1005">Bacterial flagellum biogenesis</keyword>
<keyword evidence="5" id="KW-0282">Flagellum</keyword>
<evidence type="ECO:0000256" key="2">
    <source>
        <dbReference type="ARBA" id="ARBA00022490"/>
    </source>
</evidence>
<evidence type="ECO:0000313" key="5">
    <source>
        <dbReference type="EMBL" id="OIQ97439.1"/>
    </source>
</evidence>
<reference evidence="5" key="1">
    <citation type="submission" date="2016-10" db="EMBL/GenBank/DDBJ databases">
        <title>Sequence of Gallionella enrichment culture.</title>
        <authorList>
            <person name="Poehlein A."/>
            <person name="Muehling M."/>
            <person name="Daniel R."/>
        </authorList>
    </citation>
    <scope>NUCLEOTIDE SEQUENCE</scope>
</reference>
<evidence type="ECO:0000256" key="4">
    <source>
        <dbReference type="ARBA" id="ARBA00023186"/>
    </source>
</evidence>
<proteinExistence type="predicted"/>
<dbReference type="AlphaFoldDB" id="A0A1J5RZU6"/>
<protein>
    <submittedName>
        <fullName evidence="5">Flagellar protein FliT</fullName>
    </submittedName>
</protein>
<evidence type="ECO:0000256" key="1">
    <source>
        <dbReference type="ARBA" id="ARBA00004496"/>
    </source>
</evidence>
<comment type="subcellular location">
    <subcellularLocation>
        <location evidence="1">Cytoplasm</location>
    </subcellularLocation>
</comment>
<organism evidence="5">
    <name type="scientific">mine drainage metagenome</name>
    <dbReference type="NCBI Taxonomy" id="410659"/>
    <lineage>
        <taxon>unclassified sequences</taxon>
        <taxon>metagenomes</taxon>
        <taxon>ecological metagenomes</taxon>
    </lineage>
</organism>
<dbReference type="Gene3D" id="1.20.58.380">
    <property type="entry name" value="Flagellar protein flit"/>
    <property type="match status" value="1"/>
</dbReference>
<name>A0A1J5RZU6_9ZZZZ</name>
<sequence length="107" mass="12436">MEYQNTIAVYEAVAKLTSQMLQAAKQQDWDQLTNLEHSCAQHVEMLKVIQDVPPLPKDARERKVASIKSILADDREIRNLVSPWMVRLNSMLNSNHMEQRLTRTYGR</sequence>
<gene>
    <name evidence="5" type="primary">fliT_4</name>
    <name evidence="5" type="ORF">GALL_205710</name>
</gene>
<keyword evidence="5" id="KW-0969">Cilium</keyword>
<keyword evidence="4" id="KW-0143">Chaperone</keyword>
<comment type="caution">
    <text evidence="5">The sequence shown here is derived from an EMBL/GenBank/DDBJ whole genome shotgun (WGS) entry which is preliminary data.</text>
</comment>
<dbReference type="EMBL" id="MLJW01000133">
    <property type="protein sequence ID" value="OIQ97439.1"/>
    <property type="molecule type" value="Genomic_DNA"/>
</dbReference>
<keyword evidence="5" id="KW-0966">Cell projection</keyword>
<dbReference type="Pfam" id="PF05400">
    <property type="entry name" value="FliT"/>
    <property type="match status" value="1"/>
</dbReference>
<keyword evidence="2" id="KW-0963">Cytoplasm</keyword>
<evidence type="ECO:0000256" key="3">
    <source>
        <dbReference type="ARBA" id="ARBA00022795"/>
    </source>
</evidence>